<feature type="compositionally biased region" description="Low complexity" evidence="1">
    <location>
        <begin position="574"/>
        <end position="602"/>
    </location>
</feature>
<feature type="domain" description="PX" evidence="2">
    <location>
        <begin position="163"/>
        <end position="360"/>
    </location>
</feature>
<feature type="domain" description="PX-associated" evidence="3">
    <location>
        <begin position="4"/>
        <end position="121"/>
    </location>
</feature>
<evidence type="ECO:0000259" key="3">
    <source>
        <dbReference type="Pfam" id="PF12828"/>
    </source>
</evidence>
<dbReference type="Proteomes" id="UP001345013">
    <property type="component" value="Unassembled WGS sequence"/>
</dbReference>
<dbReference type="InterPro" id="IPR047168">
    <property type="entry name" value="LEC1-like"/>
</dbReference>
<reference evidence="4 5" key="1">
    <citation type="submission" date="2023-08" db="EMBL/GenBank/DDBJ databases">
        <title>Black Yeasts Isolated from many extreme environments.</title>
        <authorList>
            <person name="Coleine C."/>
            <person name="Stajich J.E."/>
            <person name="Selbmann L."/>
        </authorList>
    </citation>
    <scope>NUCLEOTIDE SEQUENCE [LARGE SCALE GENOMIC DNA]</scope>
    <source>
        <strain evidence="4 5">CCFEE 5885</strain>
    </source>
</reference>
<evidence type="ECO:0000313" key="4">
    <source>
        <dbReference type="EMBL" id="KAK5100234.1"/>
    </source>
</evidence>
<dbReference type="InterPro" id="IPR024554">
    <property type="entry name" value="LEC1-like_C"/>
</dbReference>
<proteinExistence type="predicted"/>
<feature type="region of interest" description="Disordered" evidence="1">
    <location>
        <begin position="493"/>
        <end position="519"/>
    </location>
</feature>
<feature type="region of interest" description="Disordered" evidence="1">
    <location>
        <begin position="689"/>
        <end position="713"/>
    </location>
</feature>
<dbReference type="EMBL" id="JAVRRG010000007">
    <property type="protein sequence ID" value="KAK5100234.1"/>
    <property type="molecule type" value="Genomic_DNA"/>
</dbReference>
<feature type="region of interest" description="Disordered" evidence="1">
    <location>
        <begin position="564"/>
        <end position="634"/>
    </location>
</feature>
<dbReference type="Pfam" id="PF12828">
    <property type="entry name" value="PXB"/>
    <property type="match status" value="1"/>
</dbReference>
<protein>
    <submittedName>
        <fullName evidence="4">Uncharacterized protein</fullName>
    </submittedName>
</protein>
<dbReference type="PANTHER" id="PTHR47185">
    <property type="entry name" value="PX DOMAIN-CONTAINING PROTEIN YPR097W"/>
    <property type="match status" value="1"/>
</dbReference>
<gene>
    <name evidence="4" type="ORF">LTR24_001029</name>
</gene>
<dbReference type="InterPro" id="IPR024555">
    <property type="entry name" value="PX-associated"/>
</dbReference>
<evidence type="ECO:0000313" key="5">
    <source>
        <dbReference type="Proteomes" id="UP001345013"/>
    </source>
</evidence>
<name>A0ABR0KM91_9EURO</name>
<evidence type="ECO:0000256" key="1">
    <source>
        <dbReference type="SAM" id="MobiDB-lite"/>
    </source>
</evidence>
<keyword evidence="5" id="KW-1185">Reference proteome</keyword>
<comment type="caution">
    <text evidence="4">The sequence shown here is derived from an EMBL/GenBank/DDBJ whole genome shotgun (WGS) entry which is preliminary data.</text>
</comment>
<feature type="domain" description="PX" evidence="2">
    <location>
        <begin position="362"/>
        <end position="482"/>
    </location>
</feature>
<evidence type="ECO:0000259" key="2">
    <source>
        <dbReference type="Pfam" id="PF12825"/>
    </source>
</evidence>
<feature type="compositionally biased region" description="Polar residues" evidence="1">
    <location>
        <begin position="610"/>
        <end position="621"/>
    </location>
</feature>
<dbReference type="Pfam" id="PF12825">
    <property type="entry name" value="DUF3818"/>
    <property type="match status" value="2"/>
</dbReference>
<sequence>MAVTLSPARSSALLDILTHHETYAEIRGFRKPGALDHYGPPFTKEPKTQSKSPALQALVAKFLLPLPGLKDVPEEWWTVQIHHMIDALERANLSESYDKGTVGSRKTLSTAISSLIEYPVRGTFGGFAEIDDPNDNYDLQSAEDLSRGFRNFVDQCIYGTILDDTVKKAAETDKLEEHGKLIKAVHEFVLVNLASFMHYTLILSPKGQYLLKLVDNANKLIPYMALRQTLRIGNIATMISALTKLILAKMSVASITNWIGLTATENDGMNLLQQVISTVAHWDVKELELRVTKIEKDKQCPSKEVRSALDNYVDAKLEKQEELRKHSQESSNSIILMILADAGKPSDMKEETHKLALDYLSCKLSIHDRKEIVQVGCQSYPDHLTAMVRSLINAYEPIIRRFHEAVDLSDTVADFQAFITDMLKVARIPPPGKDGKTIVPTVGDFIQLLKKHQYSSHKFIHQLTKNGKEVTRWYLDWANLAASKFQRESSFVDATESQDVKDESNAASAESPRDAGDLTKPLTDLFEALPAETREKIVPILDDMILYIDKMHASSAKRLGDVLRSAPTNTNTNSSISRVLTSRLTRSRPSSRSSSLERVATSGAKEAEALTQNAPSSASHENASDIPKVSSDPGPGAYLARWEDLLDSTPITPLTAHGKPHRASDKAIVEKSAEDVDGGKTVEFETRQKTLDSQKVKPSVPGGGTQGKKAAVKKPDVKVVVDALGEDFTKLLAERSLYW</sequence>
<dbReference type="PANTHER" id="PTHR47185:SF2">
    <property type="entry name" value="FUNGAL PROTEIN"/>
    <property type="match status" value="1"/>
</dbReference>
<organism evidence="4 5">
    <name type="scientific">Lithohypha guttulata</name>
    <dbReference type="NCBI Taxonomy" id="1690604"/>
    <lineage>
        <taxon>Eukaryota</taxon>
        <taxon>Fungi</taxon>
        <taxon>Dikarya</taxon>
        <taxon>Ascomycota</taxon>
        <taxon>Pezizomycotina</taxon>
        <taxon>Eurotiomycetes</taxon>
        <taxon>Chaetothyriomycetidae</taxon>
        <taxon>Chaetothyriales</taxon>
        <taxon>Trichomeriaceae</taxon>
        <taxon>Lithohypha</taxon>
    </lineage>
</organism>
<accession>A0ABR0KM91</accession>